<sequence length="362" mass="41092">MRNSFNIEELFSKIPRHITRPEKIQPPAGIHNKFLSSVGLNLEPRFERVVNRTIDTKPFKILDAPGMLDDYYLNLLDWNCSDMISIGLNESVYVYNNQTKNVEEIFTSNGYISSVKSNNNVIAMGVSDGNIVFYDLEKEVIVGRRRYHDTRVSSLCWNENVLSSGDKKGRIVNYDIRSDSHDLLLGHTQEICGLTWSNDKKLLASGGNDNDIRVWKLGSTTSKLLRGHKSAVRALAWCPWRAATLASGGGTKDKCIKFWDVLEERVEKSVVTSSQVCSLTYLPKYKELISSHGYTENDIILWKASTMKKIISFGKHDNRVLHVALSPDKTVLASVSSDESLKFWRIVDKQKTNKKRESVDVR</sequence>
<dbReference type="OMA" id="GKHDNRV"/>
<dbReference type="HOGENOM" id="CLU_014831_1_0_1"/>
<keyword evidence="6" id="KW-0131">Cell cycle</keyword>
<dbReference type="InterPro" id="IPR015943">
    <property type="entry name" value="WD40/YVTN_repeat-like_dom_sf"/>
</dbReference>
<dbReference type="STRING" id="578461.R0KVM1"/>
<protein>
    <submittedName>
        <fullName evidence="9">Cell division cycle protein 20</fullName>
    </submittedName>
</protein>
<evidence type="ECO:0000259" key="8">
    <source>
        <dbReference type="Pfam" id="PF24807"/>
    </source>
</evidence>
<feature type="repeat" description="WD" evidence="7">
    <location>
        <begin position="184"/>
        <end position="217"/>
    </location>
</feature>
<dbReference type="InterPro" id="IPR001680">
    <property type="entry name" value="WD40_rpt"/>
</dbReference>
<evidence type="ECO:0000313" key="9">
    <source>
        <dbReference type="EMBL" id="EOB14262.1"/>
    </source>
</evidence>
<dbReference type="GO" id="GO:0010997">
    <property type="term" value="F:anaphase-promoting complex binding"/>
    <property type="evidence" value="ECO:0007669"/>
    <property type="project" value="InterPro"/>
</dbReference>
<dbReference type="GO" id="GO:1990757">
    <property type="term" value="F:ubiquitin ligase activator activity"/>
    <property type="evidence" value="ECO:0007669"/>
    <property type="project" value="TreeGrafter"/>
</dbReference>
<feature type="repeat" description="WD" evidence="7">
    <location>
        <begin position="313"/>
        <end position="354"/>
    </location>
</feature>
<dbReference type="PROSITE" id="PS50294">
    <property type="entry name" value="WD_REPEATS_REGION"/>
    <property type="match status" value="2"/>
</dbReference>
<dbReference type="InterPro" id="IPR019775">
    <property type="entry name" value="WD40_repeat_CS"/>
</dbReference>
<keyword evidence="2 7" id="KW-0853">WD repeat</keyword>
<evidence type="ECO:0000256" key="1">
    <source>
        <dbReference type="ARBA" id="ARBA00006445"/>
    </source>
</evidence>
<dbReference type="EMBL" id="KB908940">
    <property type="protein sequence ID" value="EOB14262.1"/>
    <property type="molecule type" value="Genomic_DNA"/>
</dbReference>
<dbReference type="OrthoDB" id="10263272at2759"/>
<evidence type="ECO:0000256" key="2">
    <source>
        <dbReference type="ARBA" id="ARBA00022574"/>
    </source>
</evidence>
<dbReference type="Gene3D" id="2.130.10.10">
    <property type="entry name" value="YVTN repeat-like/Quinoprotein amine dehydrogenase"/>
    <property type="match status" value="1"/>
</dbReference>
<dbReference type="AlphaFoldDB" id="R0KVM1"/>
<proteinExistence type="inferred from homology"/>
<dbReference type="GO" id="GO:1905786">
    <property type="term" value="P:positive regulation of anaphase-promoting complex-dependent catabolic process"/>
    <property type="evidence" value="ECO:0007669"/>
    <property type="project" value="TreeGrafter"/>
</dbReference>
<dbReference type="GO" id="GO:0005680">
    <property type="term" value="C:anaphase-promoting complex"/>
    <property type="evidence" value="ECO:0007669"/>
    <property type="project" value="TreeGrafter"/>
</dbReference>
<dbReference type="GO" id="GO:0051301">
    <property type="term" value="P:cell division"/>
    <property type="evidence" value="ECO:0007669"/>
    <property type="project" value="UniProtKB-KW"/>
</dbReference>
<evidence type="ECO:0000256" key="6">
    <source>
        <dbReference type="ARBA" id="ARBA00023306"/>
    </source>
</evidence>
<dbReference type="SUPFAM" id="SSF50998">
    <property type="entry name" value="Quinoprotein alcohol dehydrogenase-like"/>
    <property type="match status" value="1"/>
</dbReference>
<dbReference type="PROSITE" id="PS50082">
    <property type="entry name" value="WD_REPEATS_2"/>
    <property type="match status" value="2"/>
</dbReference>
<dbReference type="VEuPathDB" id="MicrosporidiaDB:NBO_32g0037"/>
<evidence type="ECO:0000256" key="4">
    <source>
        <dbReference type="ARBA" id="ARBA00022737"/>
    </source>
</evidence>
<dbReference type="Pfam" id="PF24807">
    <property type="entry name" value="WD40_CDC20-Fz"/>
    <property type="match status" value="1"/>
</dbReference>
<keyword evidence="4" id="KW-0677">Repeat</keyword>
<dbReference type="PROSITE" id="PS00678">
    <property type="entry name" value="WD_REPEATS_1"/>
    <property type="match status" value="1"/>
</dbReference>
<dbReference type="Proteomes" id="UP000016927">
    <property type="component" value="Unassembled WGS sequence"/>
</dbReference>
<feature type="domain" description="CDC20/Fizzy WD40" evidence="8">
    <location>
        <begin position="62"/>
        <end position="344"/>
    </location>
</feature>
<comment type="similarity">
    <text evidence="1">Belongs to the WD repeat CDC20/Fizzy family.</text>
</comment>
<dbReference type="PANTHER" id="PTHR19918">
    <property type="entry name" value="CELL DIVISION CYCLE 20 CDC20 FIZZY -RELATED"/>
    <property type="match status" value="1"/>
</dbReference>
<dbReference type="PANTHER" id="PTHR19918:SF8">
    <property type="entry name" value="FI02843P"/>
    <property type="match status" value="1"/>
</dbReference>
<keyword evidence="3 9" id="KW-0132">Cell division</keyword>
<gene>
    <name evidence="9" type="primary">CDC20</name>
    <name evidence="9" type="ORF">NBO_32g0037</name>
</gene>
<keyword evidence="5" id="KW-0498">Mitosis</keyword>
<accession>R0KVM1</accession>
<dbReference type="GO" id="GO:0031145">
    <property type="term" value="P:anaphase-promoting complex-dependent catabolic process"/>
    <property type="evidence" value="ECO:0007669"/>
    <property type="project" value="TreeGrafter"/>
</dbReference>
<evidence type="ECO:0000256" key="7">
    <source>
        <dbReference type="PROSITE-ProRule" id="PRU00221"/>
    </source>
</evidence>
<keyword evidence="10" id="KW-1185">Reference proteome</keyword>
<reference evidence="9 10" key="1">
    <citation type="journal article" date="2013" name="BMC Genomics">
        <title>Comparative genomics of parasitic silkworm microsporidia reveal an association between genome expansion and host adaptation.</title>
        <authorList>
            <person name="Pan G."/>
            <person name="Xu J."/>
            <person name="Li T."/>
            <person name="Xia Q."/>
            <person name="Liu S.L."/>
            <person name="Zhang G."/>
            <person name="Li S."/>
            <person name="Li C."/>
            <person name="Liu H."/>
            <person name="Yang L."/>
            <person name="Liu T."/>
            <person name="Zhang X."/>
            <person name="Wu Z."/>
            <person name="Fan W."/>
            <person name="Dang X."/>
            <person name="Xiang H."/>
            <person name="Tao M."/>
            <person name="Li Y."/>
            <person name="Hu J."/>
            <person name="Li Z."/>
            <person name="Lin L."/>
            <person name="Luo J."/>
            <person name="Geng L."/>
            <person name="Wang L."/>
            <person name="Long M."/>
            <person name="Wan Y."/>
            <person name="He N."/>
            <person name="Zhang Z."/>
            <person name="Lu C."/>
            <person name="Keeling P.J."/>
            <person name="Wang J."/>
            <person name="Xiang Z."/>
            <person name="Zhou Z."/>
        </authorList>
    </citation>
    <scope>NUCLEOTIDE SEQUENCE [LARGE SCALE GENOMIC DNA]</scope>
    <source>
        <strain evidence="10">CQ1 / CVCC 102059</strain>
    </source>
</reference>
<dbReference type="InterPro" id="IPR033010">
    <property type="entry name" value="Cdc20/Fizzy"/>
</dbReference>
<evidence type="ECO:0000256" key="3">
    <source>
        <dbReference type="ARBA" id="ARBA00022618"/>
    </source>
</evidence>
<dbReference type="InterPro" id="IPR056150">
    <property type="entry name" value="WD40_CDC20-Fz"/>
</dbReference>
<name>R0KVM1_NOSB1</name>
<dbReference type="InterPro" id="IPR011047">
    <property type="entry name" value="Quinoprotein_ADH-like_sf"/>
</dbReference>
<evidence type="ECO:0000256" key="5">
    <source>
        <dbReference type="ARBA" id="ARBA00022776"/>
    </source>
</evidence>
<dbReference type="SMART" id="SM00320">
    <property type="entry name" value="WD40"/>
    <property type="match status" value="5"/>
</dbReference>
<evidence type="ECO:0000313" key="10">
    <source>
        <dbReference type="Proteomes" id="UP000016927"/>
    </source>
</evidence>
<organism evidence="9 10">
    <name type="scientific">Nosema bombycis (strain CQ1 / CVCC 102059)</name>
    <name type="common">Microsporidian parasite</name>
    <name type="synonym">Pebrine of silkworm</name>
    <dbReference type="NCBI Taxonomy" id="578461"/>
    <lineage>
        <taxon>Eukaryota</taxon>
        <taxon>Fungi</taxon>
        <taxon>Fungi incertae sedis</taxon>
        <taxon>Microsporidia</taxon>
        <taxon>Nosematidae</taxon>
        <taxon>Nosema</taxon>
    </lineage>
</organism>